<keyword evidence="1" id="KW-0812">Transmembrane</keyword>
<organism evidence="2 3">
    <name type="scientific">Roseimaritima multifibrata</name>
    <dbReference type="NCBI Taxonomy" id="1930274"/>
    <lineage>
        <taxon>Bacteria</taxon>
        <taxon>Pseudomonadati</taxon>
        <taxon>Planctomycetota</taxon>
        <taxon>Planctomycetia</taxon>
        <taxon>Pirellulales</taxon>
        <taxon>Pirellulaceae</taxon>
        <taxon>Roseimaritima</taxon>
    </lineage>
</organism>
<dbReference type="KEGG" id="rml:FF011L_37960"/>
<accession>A0A517MJE4</accession>
<sequence length="88" mass="9478">MLGGLSVALALGRKQATTTVRMANVVLFFIGKLCRFKFWGRVCFFGVVCMGMVGGTLGNVVLVGAVRQRTGPRIILFHGFLVIRSMAG</sequence>
<keyword evidence="3" id="KW-1185">Reference proteome</keyword>
<proteinExistence type="predicted"/>
<evidence type="ECO:0000313" key="2">
    <source>
        <dbReference type="EMBL" id="QDS95012.1"/>
    </source>
</evidence>
<keyword evidence="1" id="KW-0472">Membrane</keyword>
<evidence type="ECO:0000256" key="1">
    <source>
        <dbReference type="SAM" id="Phobius"/>
    </source>
</evidence>
<dbReference type="Proteomes" id="UP000320672">
    <property type="component" value="Chromosome"/>
</dbReference>
<name>A0A517MJE4_9BACT</name>
<protein>
    <submittedName>
        <fullName evidence="2">Uncharacterized protein</fullName>
    </submittedName>
</protein>
<dbReference type="EMBL" id="CP036262">
    <property type="protein sequence ID" value="QDS95012.1"/>
    <property type="molecule type" value="Genomic_DNA"/>
</dbReference>
<feature type="transmembrane region" description="Helical" evidence="1">
    <location>
        <begin position="38"/>
        <end position="66"/>
    </location>
</feature>
<dbReference type="AlphaFoldDB" id="A0A517MJE4"/>
<evidence type="ECO:0000313" key="3">
    <source>
        <dbReference type="Proteomes" id="UP000320672"/>
    </source>
</evidence>
<gene>
    <name evidence="2" type="ORF">FF011L_37960</name>
</gene>
<reference evidence="2 3" key="1">
    <citation type="submission" date="2019-02" db="EMBL/GenBank/DDBJ databases">
        <title>Deep-cultivation of Planctomycetes and their phenomic and genomic characterization uncovers novel biology.</title>
        <authorList>
            <person name="Wiegand S."/>
            <person name="Jogler M."/>
            <person name="Boedeker C."/>
            <person name="Pinto D."/>
            <person name="Vollmers J."/>
            <person name="Rivas-Marin E."/>
            <person name="Kohn T."/>
            <person name="Peeters S.H."/>
            <person name="Heuer A."/>
            <person name="Rast P."/>
            <person name="Oberbeckmann S."/>
            <person name="Bunk B."/>
            <person name="Jeske O."/>
            <person name="Meyerdierks A."/>
            <person name="Storesund J.E."/>
            <person name="Kallscheuer N."/>
            <person name="Luecker S."/>
            <person name="Lage O.M."/>
            <person name="Pohl T."/>
            <person name="Merkel B.J."/>
            <person name="Hornburger P."/>
            <person name="Mueller R.-W."/>
            <person name="Bruemmer F."/>
            <person name="Labrenz M."/>
            <person name="Spormann A.M."/>
            <person name="Op den Camp H."/>
            <person name="Overmann J."/>
            <person name="Amann R."/>
            <person name="Jetten M.S.M."/>
            <person name="Mascher T."/>
            <person name="Medema M.H."/>
            <person name="Devos D.P."/>
            <person name="Kaster A.-K."/>
            <person name="Ovreas L."/>
            <person name="Rohde M."/>
            <person name="Galperin M.Y."/>
            <person name="Jogler C."/>
        </authorList>
    </citation>
    <scope>NUCLEOTIDE SEQUENCE [LARGE SCALE GENOMIC DNA]</scope>
    <source>
        <strain evidence="2 3">FF011L</strain>
    </source>
</reference>
<keyword evidence="1" id="KW-1133">Transmembrane helix</keyword>